<dbReference type="Pfam" id="PF05721">
    <property type="entry name" value="PhyH"/>
    <property type="match status" value="1"/>
</dbReference>
<dbReference type="CTD" id="254295"/>
<dbReference type="OMA" id="KYSEDNW"/>
<dbReference type="EnsemblMetazoa" id="XM_014390058.2">
    <property type="protein sequence ID" value="XP_014245544.1"/>
    <property type="gene ID" value="LOC106664376"/>
</dbReference>
<dbReference type="Gene3D" id="2.60.120.620">
    <property type="entry name" value="q2cbj1_9rhob like domain"/>
    <property type="match status" value="1"/>
</dbReference>
<name>A0A8I6RG10_CIMLE</name>
<comment type="similarity">
    <text evidence="4">Belongs to the PhyH family. PHYHD1 subfamily.</text>
</comment>
<evidence type="ECO:0000256" key="3">
    <source>
        <dbReference type="ARBA" id="ARBA00023004"/>
    </source>
</evidence>
<keyword evidence="6" id="KW-1185">Reference proteome</keyword>
<dbReference type="Proteomes" id="UP000494040">
    <property type="component" value="Unassembled WGS sequence"/>
</dbReference>
<dbReference type="KEGG" id="clec:106664376"/>
<proteinExistence type="inferred from homology"/>
<dbReference type="AlphaFoldDB" id="A0A8I6RG10"/>
<dbReference type="InterPro" id="IPR008775">
    <property type="entry name" value="Phytyl_CoA_dOase-like"/>
</dbReference>
<sequence>MREDIYTKFQKDGFLVFEDFLSKEEVERLYNAGMELAENISPDEKKCVFNTINDVQSTDEYFLESGDKIRFFYEKDALDEQGELKVPAGSSLNKVGHALHWLHPDFKEISFGNKIQDLCRSLRFEAPVILQSMFIYKNPDKCGEVKPHQDSTYLFTEPNTLVGIWIPLVDTTIENGCLWFIPGSHESGVHRRYVRNKDPEVKKLLVYDRPEVTYPSSGFVPVPVSKGSCIVIHGDVVHKSECNKTTKARPAYTFHVMDVSSQYSPDNWLQSPQGFPLIYSD</sequence>
<dbReference type="PANTHER" id="PTHR20883">
    <property type="entry name" value="PHYTANOYL-COA DIOXYGENASE DOMAIN CONTAINING 1"/>
    <property type="match status" value="1"/>
</dbReference>
<evidence type="ECO:0000256" key="2">
    <source>
        <dbReference type="ARBA" id="ARBA00022723"/>
    </source>
</evidence>
<evidence type="ECO:0000256" key="1">
    <source>
        <dbReference type="ARBA" id="ARBA00001962"/>
    </source>
</evidence>
<evidence type="ECO:0000313" key="5">
    <source>
        <dbReference type="EnsemblMetazoa" id="XP_014245544.1"/>
    </source>
</evidence>
<dbReference type="OrthoDB" id="445007at2759"/>
<dbReference type="PANTHER" id="PTHR20883:SF15">
    <property type="entry name" value="PHYTANOYL-COA DIOXYGENASE DOMAIN-CONTAINING PROTEIN 1"/>
    <property type="match status" value="1"/>
</dbReference>
<accession>A0A8I6RG10</accession>
<evidence type="ECO:0000256" key="4">
    <source>
        <dbReference type="ARBA" id="ARBA00038356"/>
    </source>
</evidence>
<protein>
    <submittedName>
        <fullName evidence="5">Uncharacterized protein</fullName>
    </submittedName>
</protein>
<organism evidence="5 6">
    <name type="scientific">Cimex lectularius</name>
    <name type="common">Bed bug</name>
    <name type="synonym">Acanthia lectularia</name>
    <dbReference type="NCBI Taxonomy" id="79782"/>
    <lineage>
        <taxon>Eukaryota</taxon>
        <taxon>Metazoa</taxon>
        <taxon>Ecdysozoa</taxon>
        <taxon>Arthropoda</taxon>
        <taxon>Hexapoda</taxon>
        <taxon>Insecta</taxon>
        <taxon>Pterygota</taxon>
        <taxon>Neoptera</taxon>
        <taxon>Paraneoptera</taxon>
        <taxon>Hemiptera</taxon>
        <taxon>Heteroptera</taxon>
        <taxon>Panheteroptera</taxon>
        <taxon>Cimicomorpha</taxon>
        <taxon>Cimicidae</taxon>
        <taxon>Cimex</taxon>
    </lineage>
</organism>
<comment type="cofactor">
    <cofactor evidence="1">
        <name>Fe cation</name>
        <dbReference type="ChEBI" id="CHEBI:24875"/>
    </cofactor>
</comment>
<dbReference type="RefSeq" id="XP_014245544.1">
    <property type="nucleotide sequence ID" value="XM_014390058.2"/>
</dbReference>
<keyword evidence="3" id="KW-0408">Iron</keyword>
<reference evidence="5" key="1">
    <citation type="submission" date="2022-01" db="UniProtKB">
        <authorList>
            <consortium name="EnsemblMetazoa"/>
        </authorList>
    </citation>
    <scope>IDENTIFICATION</scope>
</reference>
<dbReference type="SUPFAM" id="SSF51197">
    <property type="entry name" value="Clavaminate synthase-like"/>
    <property type="match status" value="1"/>
</dbReference>
<dbReference type="GO" id="GO:0046872">
    <property type="term" value="F:metal ion binding"/>
    <property type="evidence" value="ECO:0007669"/>
    <property type="project" value="UniProtKB-KW"/>
</dbReference>
<dbReference type="GeneID" id="106664376"/>
<evidence type="ECO:0000313" key="6">
    <source>
        <dbReference type="Proteomes" id="UP000494040"/>
    </source>
</evidence>
<keyword evidence="2" id="KW-0479">Metal-binding</keyword>